<name>A0ABS5VSX8_9BACT</name>
<evidence type="ECO:0000313" key="1">
    <source>
        <dbReference type="EMBL" id="MBT1704529.1"/>
    </source>
</evidence>
<comment type="caution">
    <text evidence="1">The sequence shown here is derived from an EMBL/GenBank/DDBJ whole genome shotgun (WGS) entry which is preliminary data.</text>
</comment>
<accession>A0ABS5VSX8</accession>
<proteinExistence type="predicted"/>
<organism evidence="1 2">
    <name type="scientific">Chryseosolibacter indicus</name>
    <dbReference type="NCBI Taxonomy" id="2782351"/>
    <lineage>
        <taxon>Bacteria</taxon>
        <taxon>Pseudomonadati</taxon>
        <taxon>Bacteroidota</taxon>
        <taxon>Cytophagia</taxon>
        <taxon>Cytophagales</taxon>
        <taxon>Chryseotaleaceae</taxon>
        <taxon>Chryseosolibacter</taxon>
    </lineage>
</organism>
<reference evidence="1 2" key="1">
    <citation type="submission" date="2021-05" db="EMBL/GenBank/DDBJ databases">
        <title>A Polyphasic approach of four new species of the genus Ohtaekwangia: Ohtaekwangia histidinii sp. nov., Ohtaekwangia cretensis sp. nov., Ohtaekwangia indiensis sp. nov., Ohtaekwangia reichenbachii sp. nov. from diverse environment.</title>
        <authorList>
            <person name="Octaviana S."/>
        </authorList>
    </citation>
    <scope>NUCLEOTIDE SEQUENCE [LARGE SCALE GENOMIC DNA]</scope>
    <source>
        <strain evidence="1 2">PWU20</strain>
    </source>
</reference>
<dbReference type="RefSeq" id="WP_254154489.1">
    <property type="nucleotide sequence ID" value="NZ_JAHESD010000033.1"/>
</dbReference>
<gene>
    <name evidence="1" type="ORF">KK060_14640</name>
</gene>
<keyword evidence="2" id="KW-1185">Reference proteome</keyword>
<sequence length="51" mass="5749">MATSGSIVVDWGDGTRQNYNLSSNDGRTLKHDYEDIYGATTSFPWEETFKS</sequence>
<dbReference type="Proteomes" id="UP000772618">
    <property type="component" value="Unassembled WGS sequence"/>
</dbReference>
<dbReference type="EMBL" id="JAHESD010000033">
    <property type="protein sequence ID" value="MBT1704529.1"/>
    <property type="molecule type" value="Genomic_DNA"/>
</dbReference>
<evidence type="ECO:0000313" key="2">
    <source>
        <dbReference type="Proteomes" id="UP000772618"/>
    </source>
</evidence>
<protein>
    <submittedName>
        <fullName evidence="1">Uncharacterized protein</fullName>
    </submittedName>
</protein>